<dbReference type="GeneID" id="18504143"/>
<organism evidence="1 2">
    <name type="scientific">Acinetobacter phage Presley</name>
    <dbReference type="NCBI Taxonomy" id="1406780"/>
    <lineage>
        <taxon>Viruses</taxon>
        <taxon>Duplodnaviria</taxon>
        <taxon>Heunggongvirae</taxon>
        <taxon>Uroviricota</taxon>
        <taxon>Caudoviricetes</taxon>
        <taxon>Schitoviridae</taxon>
        <taxon>Presleyvirus</taxon>
        <taxon>Presleyvirus presley</taxon>
    </lineage>
</organism>
<protein>
    <submittedName>
        <fullName evidence="1">Uncharacterized protein</fullName>
    </submittedName>
</protein>
<dbReference type="KEGG" id="vg:18504143"/>
<dbReference type="EMBL" id="KF669658">
    <property type="protein sequence ID" value="AGY48072.1"/>
    <property type="molecule type" value="Genomic_DNA"/>
</dbReference>
<dbReference type="Proteomes" id="UP000017656">
    <property type="component" value="Segment"/>
</dbReference>
<proteinExistence type="predicted"/>
<reference evidence="1 2" key="1">
    <citation type="journal article" date="2013" name="Genome Announc.">
        <title>Complete Genome of Acinetobacter baumannii N4-Like Podophage Presley.</title>
        <authorList>
            <person name="Farmer N.G."/>
            <person name="Wood T.L."/>
            <person name="Chamakura K.R."/>
            <person name="Kuty Everett G.F."/>
        </authorList>
    </citation>
    <scope>NUCLEOTIDE SEQUENCE [LARGE SCALE GENOMIC DNA]</scope>
</reference>
<dbReference type="RefSeq" id="YP_009007573.1">
    <property type="nucleotide sequence ID" value="NC_023581.1"/>
</dbReference>
<accession>U5PZL2</accession>
<keyword evidence="2" id="KW-1185">Reference proteome</keyword>
<sequence length="62" mass="7313">MKLTPIDHIDLANSKYVLVIMDGKGMPLINIRNQRMKDMLRKIIIRHTKDGSKFEIYQVTRN</sequence>
<evidence type="ECO:0000313" key="1">
    <source>
        <dbReference type="EMBL" id="AGY48072.1"/>
    </source>
</evidence>
<gene>
    <name evidence="1" type="ORF">Presley_5</name>
</gene>
<evidence type="ECO:0000313" key="2">
    <source>
        <dbReference type="Proteomes" id="UP000017656"/>
    </source>
</evidence>
<name>U5PZL2_9CAUD</name>